<gene>
    <name evidence="2" type="ORF">OsJ_15137</name>
</gene>
<accession>B9FFN4</accession>
<evidence type="ECO:0000313" key="2">
    <source>
        <dbReference type="EMBL" id="EEE61168.1"/>
    </source>
</evidence>
<dbReference type="Proteomes" id="UP000007752">
    <property type="component" value="Chromosome 4"/>
</dbReference>
<evidence type="ECO:0000259" key="1">
    <source>
        <dbReference type="Pfam" id="PF14111"/>
    </source>
</evidence>
<sequence>MEFYSDPIWKSAGVSPAKWSLDEGGVLIISAQFGPVWMSYDFGGETLHGIDLGNSLLFVRKGIGDRWLVRIWQGRSAPGISICCLFVWDPDWEVRRYILDAWSINWRYDGNTPFVLWLLGFCFQVSKDQLMAAMGGGSEKGIVSGTITHPKPPGDVGVVSSAAILRKSNALVVSEKVAEGSTKHDFLQEMMNSQAATGFNTDMAGTKSQGPAVFTKDVEGDKEEEAIEVNLEEDEVEKAGQWTILSCFYSLRIPNATALFEDMSRAWRLRADMNYKALRDNMFIITFGSEGDYNFVLQGGPWLRPNTRLVGAIPLKPQPLESQRSNKLVKV</sequence>
<reference evidence="2" key="2">
    <citation type="submission" date="2008-12" db="EMBL/GenBank/DDBJ databases">
        <title>Improved gene annotation of the rice (Oryza sativa) genomes.</title>
        <authorList>
            <person name="Wang J."/>
            <person name="Li R."/>
            <person name="Fan W."/>
            <person name="Huang Q."/>
            <person name="Zhang J."/>
            <person name="Zhou Y."/>
            <person name="Hu Y."/>
            <person name="Zi S."/>
            <person name="Li J."/>
            <person name="Ni P."/>
            <person name="Zheng H."/>
            <person name="Zhang Y."/>
            <person name="Zhao M."/>
            <person name="Hao Q."/>
            <person name="McDermott J."/>
            <person name="Samudrala R."/>
            <person name="Kristiansen K."/>
            <person name="Wong G.K.-S."/>
        </authorList>
    </citation>
    <scope>NUCLEOTIDE SEQUENCE</scope>
</reference>
<proteinExistence type="predicted"/>
<dbReference type="Pfam" id="PF14111">
    <property type="entry name" value="DUF4283"/>
    <property type="match status" value="1"/>
</dbReference>
<reference evidence="2" key="1">
    <citation type="journal article" date="2005" name="PLoS Biol.">
        <title>The genomes of Oryza sativa: a history of duplications.</title>
        <authorList>
            <person name="Yu J."/>
            <person name="Wang J."/>
            <person name="Lin W."/>
            <person name="Li S."/>
            <person name="Li H."/>
            <person name="Zhou J."/>
            <person name="Ni P."/>
            <person name="Dong W."/>
            <person name="Hu S."/>
            <person name="Zeng C."/>
            <person name="Zhang J."/>
            <person name="Zhang Y."/>
            <person name="Li R."/>
            <person name="Xu Z."/>
            <person name="Li S."/>
            <person name="Li X."/>
            <person name="Zheng H."/>
            <person name="Cong L."/>
            <person name="Lin L."/>
            <person name="Yin J."/>
            <person name="Geng J."/>
            <person name="Li G."/>
            <person name="Shi J."/>
            <person name="Liu J."/>
            <person name="Lv H."/>
            <person name="Li J."/>
            <person name="Wang J."/>
            <person name="Deng Y."/>
            <person name="Ran L."/>
            <person name="Shi X."/>
            <person name="Wang X."/>
            <person name="Wu Q."/>
            <person name="Li C."/>
            <person name="Ren X."/>
            <person name="Wang J."/>
            <person name="Wang X."/>
            <person name="Li D."/>
            <person name="Liu D."/>
            <person name="Zhang X."/>
            <person name="Ji Z."/>
            <person name="Zhao W."/>
            <person name="Sun Y."/>
            <person name="Zhang Z."/>
            <person name="Bao J."/>
            <person name="Han Y."/>
            <person name="Dong L."/>
            <person name="Ji J."/>
            <person name="Chen P."/>
            <person name="Wu S."/>
            <person name="Liu J."/>
            <person name="Xiao Y."/>
            <person name="Bu D."/>
            <person name="Tan J."/>
            <person name="Yang L."/>
            <person name="Ye C."/>
            <person name="Zhang J."/>
            <person name="Xu J."/>
            <person name="Zhou Y."/>
            <person name="Yu Y."/>
            <person name="Zhang B."/>
            <person name="Zhuang S."/>
            <person name="Wei H."/>
            <person name="Liu B."/>
            <person name="Lei M."/>
            <person name="Yu H."/>
            <person name="Li Y."/>
            <person name="Xu H."/>
            <person name="Wei S."/>
            <person name="He X."/>
            <person name="Fang L."/>
            <person name="Zhang Z."/>
            <person name="Zhang Y."/>
            <person name="Huang X."/>
            <person name="Su Z."/>
            <person name="Tong W."/>
            <person name="Li J."/>
            <person name="Tong Z."/>
            <person name="Li S."/>
            <person name="Ye J."/>
            <person name="Wang L."/>
            <person name="Fang L."/>
            <person name="Lei T."/>
            <person name="Chen C."/>
            <person name="Chen H."/>
            <person name="Xu Z."/>
            <person name="Li H."/>
            <person name="Huang H."/>
            <person name="Zhang F."/>
            <person name="Xu H."/>
            <person name="Li N."/>
            <person name="Zhao C."/>
            <person name="Li S."/>
            <person name="Dong L."/>
            <person name="Huang Y."/>
            <person name="Li L."/>
            <person name="Xi Y."/>
            <person name="Qi Q."/>
            <person name="Li W."/>
            <person name="Zhang B."/>
            <person name="Hu W."/>
            <person name="Zhang Y."/>
            <person name="Tian X."/>
            <person name="Jiao Y."/>
            <person name="Liang X."/>
            <person name="Jin J."/>
            <person name="Gao L."/>
            <person name="Zheng W."/>
            <person name="Hao B."/>
            <person name="Liu S."/>
            <person name="Wang W."/>
            <person name="Yuan L."/>
            <person name="Cao M."/>
            <person name="McDermott J."/>
            <person name="Samudrala R."/>
            <person name="Wang J."/>
            <person name="Wong G.K."/>
            <person name="Yang H."/>
        </authorList>
    </citation>
    <scope>NUCLEOTIDE SEQUENCE [LARGE SCALE GENOMIC DNA]</scope>
</reference>
<dbReference type="AlphaFoldDB" id="B9FFN4"/>
<dbReference type="EMBL" id="CM000141">
    <property type="protein sequence ID" value="EEE61168.1"/>
    <property type="molecule type" value="Genomic_DNA"/>
</dbReference>
<feature type="domain" description="DUF4283" evidence="1">
    <location>
        <begin position="241"/>
        <end position="306"/>
    </location>
</feature>
<name>B9FFN4_ORYSJ</name>
<organism evidence="2">
    <name type="scientific">Oryza sativa subsp. japonica</name>
    <name type="common">Rice</name>
    <dbReference type="NCBI Taxonomy" id="39947"/>
    <lineage>
        <taxon>Eukaryota</taxon>
        <taxon>Viridiplantae</taxon>
        <taxon>Streptophyta</taxon>
        <taxon>Embryophyta</taxon>
        <taxon>Tracheophyta</taxon>
        <taxon>Spermatophyta</taxon>
        <taxon>Magnoliopsida</taxon>
        <taxon>Liliopsida</taxon>
        <taxon>Poales</taxon>
        <taxon>Poaceae</taxon>
        <taxon>BOP clade</taxon>
        <taxon>Oryzoideae</taxon>
        <taxon>Oryzeae</taxon>
        <taxon>Oryzinae</taxon>
        <taxon>Oryza</taxon>
        <taxon>Oryza sativa</taxon>
    </lineage>
</organism>
<protein>
    <recommendedName>
        <fullName evidence="1">DUF4283 domain-containing protein</fullName>
    </recommendedName>
</protein>
<dbReference type="InterPro" id="IPR025558">
    <property type="entry name" value="DUF4283"/>
</dbReference>